<name>A0A329TP24_9FIRM</name>
<dbReference type="Pfam" id="PF01695">
    <property type="entry name" value="IstB_IS21"/>
    <property type="match status" value="1"/>
</dbReference>
<dbReference type="SUPFAM" id="SSF52540">
    <property type="entry name" value="P-loop containing nucleoside triphosphate hydrolases"/>
    <property type="match status" value="1"/>
</dbReference>
<protein>
    <submittedName>
        <fullName evidence="2">DNA replication protein</fullName>
    </submittedName>
</protein>
<dbReference type="Gene3D" id="3.40.50.300">
    <property type="entry name" value="P-loop containing nucleotide triphosphate hydrolases"/>
    <property type="match status" value="1"/>
</dbReference>
<dbReference type="GO" id="GO:0006260">
    <property type="term" value="P:DNA replication"/>
    <property type="evidence" value="ECO:0007669"/>
    <property type="project" value="TreeGrafter"/>
</dbReference>
<proteinExistence type="predicted"/>
<sequence>MRTKNELYQEALRTVARRRQTARAKAEDARAEAEAAVPGLRHAEEEVRVRGIRCALAGAAGKDRTDAAAALTDARKKLADLLASSGRPADALEPHFTCRLCEDTGIVDGRTCSCVHKVMQQLRRSEIEALSSLSISSFDTMELRYYPARMDASLGEPVRSYMSTLLDDLRGYADEFDTTSESLMLLGNAGLGKTHAALAIAGEVLEKGFDVIYVSSPDFFSKLEALHFGSDPAGEEEMLLRTAAGADLLILDDLGSEFNSSFLISTLYSLLNNRLGAKLPTIVTTNITDGALLEKLYTEKISSRLSSFVPFLFMGDDIRAQKAEET</sequence>
<dbReference type="AlphaFoldDB" id="A0A329TP24"/>
<dbReference type="InterPro" id="IPR027417">
    <property type="entry name" value="P-loop_NTPase"/>
</dbReference>
<reference evidence="2 3" key="1">
    <citation type="submission" date="2018-02" db="EMBL/GenBank/DDBJ databases">
        <title>Complete genome sequencing of Faecalibacterium prausnitzii strains isolated from the human gut.</title>
        <authorList>
            <person name="Fitzgerald B.C."/>
            <person name="Shkoporov A.N."/>
            <person name="Ross P.R."/>
            <person name="Hill C."/>
        </authorList>
    </citation>
    <scope>NUCLEOTIDE SEQUENCE [LARGE SCALE GENOMIC DNA]</scope>
    <source>
        <strain evidence="2 3">APC942/32-1</strain>
    </source>
</reference>
<dbReference type="PANTHER" id="PTHR30050:SF4">
    <property type="entry name" value="ATP-BINDING PROTEIN RV3427C IN INSERTION SEQUENCE-RELATED"/>
    <property type="match status" value="1"/>
</dbReference>
<dbReference type="EMBL" id="PRLB01000019">
    <property type="protein sequence ID" value="RAW50693.1"/>
    <property type="molecule type" value="Genomic_DNA"/>
</dbReference>
<dbReference type="OrthoDB" id="9776217at2"/>
<dbReference type="RefSeq" id="WP_158401776.1">
    <property type="nucleotide sequence ID" value="NZ_PRLB01000019.1"/>
</dbReference>
<dbReference type="InterPro" id="IPR020591">
    <property type="entry name" value="Chromosome_initiator_DnaA-like"/>
</dbReference>
<dbReference type="InterPro" id="IPR003593">
    <property type="entry name" value="AAA+_ATPase"/>
</dbReference>
<gene>
    <name evidence="2" type="ORF">C4N26_13915</name>
</gene>
<dbReference type="InterPro" id="IPR002611">
    <property type="entry name" value="IstB_ATP-bd"/>
</dbReference>
<dbReference type="NCBIfam" id="NF005304">
    <property type="entry name" value="PRK06835.1"/>
    <property type="match status" value="1"/>
</dbReference>
<evidence type="ECO:0000313" key="2">
    <source>
        <dbReference type="EMBL" id="RAW50693.1"/>
    </source>
</evidence>
<dbReference type="SMART" id="SM00382">
    <property type="entry name" value="AAA"/>
    <property type="match status" value="1"/>
</dbReference>
<accession>A0A329TP24</accession>
<organism evidence="2 3">
    <name type="scientific">Faecalibacterium prausnitzii</name>
    <dbReference type="NCBI Taxonomy" id="853"/>
    <lineage>
        <taxon>Bacteria</taxon>
        <taxon>Bacillati</taxon>
        <taxon>Bacillota</taxon>
        <taxon>Clostridia</taxon>
        <taxon>Eubacteriales</taxon>
        <taxon>Oscillospiraceae</taxon>
        <taxon>Faecalibacterium</taxon>
    </lineage>
</organism>
<dbReference type="CDD" id="cd00009">
    <property type="entry name" value="AAA"/>
    <property type="match status" value="1"/>
</dbReference>
<evidence type="ECO:0000313" key="3">
    <source>
        <dbReference type="Proteomes" id="UP000251144"/>
    </source>
</evidence>
<dbReference type="Proteomes" id="UP000251144">
    <property type="component" value="Unassembled WGS sequence"/>
</dbReference>
<feature type="domain" description="AAA+ ATPase" evidence="1">
    <location>
        <begin position="179"/>
        <end position="302"/>
    </location>
</feature>
<dbReference type="PRINTS" id="PR00051">
    <property type="entry name" value="DNAA"/>
</dbReference>
<evidence type="ECO:0000259" key="1">
    <source>
        <dbReference type="SMART" id="SM00382"/>
    </source>
</evidence>
<comment type="caution">
    <text evidence="2">The sequence shown here is derived from an EMBL/GenBank/DDBJ whole genome shotgun (WGS) entry which is preliminary data.</text>
</comment>
<dbReference type="GO" id="GO:0005524">
    <property type="term" value="F:ATP binding"/>
    <property type="evidence" value="ECO:0007669"/>
    <property type="project" value="InterPro"/>
</dbReference>
<dbReference type="PANTHER" id="PTHR30050">
    <property type="entry name" value="CHROMOSOMAL REPLICATION INITIATOR PROTEIN DNAA"/>
    <property type="match status" value="1"/>
</dbReference>